<feature type="non-terminal residue" evidence="1">
    <location>
        <position position="1"/>
    </location>
</feature>
<evidence type="ECO:0000313" key="1">
    <source>
        <dbReference type="EMBL" id="OAX38049.1"/>
    </source>
</evidence>
<proteinExistence type="predicted"/>
<dbReference type="PANTHER" id="PTHR17695">
    <property type="entry name" value="SMALL SUBUNIT PROCESSOME COMPONENT 20 HOMOLOG"/>
    <property type="match status" value="1"/>
</dbReference>
<dbReference type="GO" id="GO:0032040">
    <property type="term" value="C:small-subunit processome"/>
    <property type="evidence" value="ECO:0007669"/>
    <property type="project" value="TreeGrafter"/>
</dbReference>
<feature type="non-terminal residue" evidence="1">
    <location>
        <position position="115"/>
    </location>
</feature>
<dbReference type="GO" id="GO:0030686">
    <property type="term" value="C:90S preribosome"/>
    <property type="evidence" value="ECO:0007669"/>
    <property type="project" value="TreeGrafter"/>
</dbReference>
<evidence type="ECO:0000313" key="2">
    <source>
        <dbReference type="Proteomes" id="UP000092154"/>
    </source>
</evidence>
<keyword evidence="2" id="KW-1185">Reference proteome</keyword>
<dbReference type="InParanoid" id="A0A1B7MZL0"/>
<dbReference type="EMBL" id="KV448316">
    <property type="protein sequence ID" value="OAX38049.1"/>
    <property type="molecule type" value="Genomic_DNA"/>
</dbReference>
<reference evidence="1 2" key="1">
    <citation type="submission" date="2016-06" db="EMBL/GenBank/DDBJ databases">
        <title>Comparative genomics of the ectomycorrhizal sister species Rhizopogon vinicolor and Rhizopogon vesiculosus (Basidiomycota: Boletales) reveals a divergence of the mating type B locus.</title>
        <authorList>
            <consortium name="DOE Joint Genome Institute"/>
            <person name="Mujic A.B."/>
            <person name="Kuo A."/>
            <person name="Tritt A."/>
            <person name="Lipzen A."/>
            <person name="Chen C."/>
            <person name="Johnson J."/>
            <person name="Sharma A."/>
            <person name="Barry K."/>
            <person name="Grigoriev I.V."/>
            <person name="Spatafora J.W."/>
        </authorList>
    </citation>
    <scope>NUCLEOTIDE SEQUENCE [LARGE SCALE GENOMIC DNA]</scope>
    <source>
        <strain evidence="1 2">AM-OR11-026</strain>
    </source>
</reference>
<organism evidence="1 2">
    <name type="scientific">Rhizopogon vinicolor AM-OR11-026</name>
    <dbReference type="NCBI Taxonomy" id="1314800"/>
    <lineage>
        <taxon>Eukaryota</taxon>
        <taxon>Fungi</taxon>
        <taxon>Dikarya</taxon>
        <taxon>Basidiomycota</taxon>
        <taxon>Agaricomycotina</taxon>
        <taxon>Agaricomycetes</taxon>
        <taxon>Agaricomycetidae</taxon>
        <taxon>Boletales</taxon>
        <taxon>Suillineae</taxon>
        <taxon>Rhizopogonaceae</taxon>
        <taxon>Rhizopogon</taxon>
    </lineage>
</organism>
<dbReference type="STRING" id="1314800.A0A1B7MZL0"/>
<name>A0A1B7MZL0_9AGAM</name>
<dbReference type="InterPro" id="IPR052575">
    <property type="entry name" value="SSU_processome_comp_20"/>
</dbReference>
<protein>
    <submittedName>
        <fullName evidence="1">Uncharacterized protein</fullName>
    </submittedName>
</protein>
<dbReference type="Proteomes" id="UP000092154">
    <property type="component" value="Unassembled WGS sequence"/>
</dbReference>
<sequence>FNNVYHIQIHCRTRALGRLAEYCDDGVMRSRTLLEVFLPLIEHYIMPAATLDHLLVSKANNTTGRIAKHLGWSAYSALVQKYIQASKDKNEGVRVYVRTLVAILENFHFSVEEAV</sequence>
<gene>
    <name evidence="1" type="ORF">K503DRAFT_663027</name>
</gene>
<dbReference type="PANTHER" id="PTHR17695:SF11">
    <property type="entry name" value="SMALL SUBUNIT PROCESSOME COMPONENT 20 HOMOLOG"/>
    <property type="match status" value="1"/>
</dbReference>
<dbReference type="AlphaFoldDB" id="A0A1B7MZL0"/>
<dbReference type="OrthoDB" id="360653at2759"/>
<accession>A0A1B7MZL0</accession>